<dbReference type="EMBL" id="JAPFRF010000011">
    <property type="protein sequence ID" value="KAJ7317398.1"/>
    <property type="molecule type" value="Genomic_DNA"/>
</dbReference>
<keyword evidence="3" id="KW-1185">Reference proteome</keyword>
<feature type="compositionally biased region" description="Polar residues" evidence="1">
    <location>
        <begin position="22"/>
        <end position="38"/>
    </location>
</feature>
<comment type="caution">
    <text evidence="2">The sequence shown here is derived from an EMBL/GenBank/DDBJ whole genome shotgun (WGS) entry which is preliminary data.</text>
</comment>
<protein>
    <submittedName>
        <fullName evidence="2">Uncharacterized protein</fullName>
    </submittedName>
</protein>
<dbReference type="Proteomes" id="UP001142489">
    <property type="component" value="Unassembled WGS sequence"/>
</dbReference>
<accession>A0A9Q1AXT0</accession>
<dbReference type="PROSITE" id="PS51257">
    <property type="entry name" value="PROKAR_LIPOPROTEIN"/>
    <property type="match status" value="1"/>
</dbReference>
<dbReference type="AlphaFoldDB" id="A0A9Q1AXT0"/>
<name>A0A9Q1AXT0_9SAUR</name>
<evidence type="ECO:0000313" key="2">
    <source>
        <dbReference type="EMBL" id="KAJ7317398.1"/>
    </source>
</evidence>
<reference evidence="2" key="1">
    <citation type="journal article" date="2023" name="DNA Res.">
        <title>Chromosome-level genome assembly of Phrynocephalus forsythii using third-generation DNA sequencing and Hi-C analysis.</title>
        <authorList>
            <person name="Qi Y."/>
            <person name="Zhao W."/>
            <person name="Zhao Y."/>
            <person name="Niu C."/>
            <person name="Cao S."/>
            <person name="Zhang Y."/>
        </authorList>
    </citation>
    <scope>NUCLEOTIDE SEQUENCE</scope>
    <source>
        <tissue evidence="2">Muscle</tissue>
    </source>
</reference>
<organism evidence="2 3">
    <name type="scientific">Phrynocephalus forsythii</name>
    <dbReference type="NCBI Taxonomy" id="171643"/>
    <lineage>
        <taxon>Eukaryota</taxon>
        <taxon>Metazoa</taxon>
        <taxon>Chordata</taxon>
        <taxon>Craniata</taxon>
        <taxon>Vertebrata</taxon>
        <taxon>Euteleostomi</taxon>
        <taxon>Lepidosauria</taxon>
        <taxon>Squamata</taxon>
        <taxon>Bifurcata</taxon>
        <taxon>Unidentata</taxon>
        <taxon>Episquamata</taxon>
        <taxon>Toxicofera</taxon>
        <taxon>Iguania</taxon>
        <taxon>Acrodonta</taxon>
        <taxon>Agamidae</taxon>
        <taxon>Agaminae</taxon>
        <taxon>Phrynocephalus</taxon>
    </lineage>
</organism>
<feature type="region of interest" description="Disordered" evidence="1">
    <location>
        <begin position="91"/>
        <end position="137"/>
    </location>
</feature>
<sequence length="137" mass="14417">MESPRWIAPGNNIPIIAGLTGCGSTSPRKTRKSQSPFVSRSLVRSFKPSRTKRQGITARALFLSLFLSAARQAGVNTTGTAAKALGRSLGEAAQAKEGKQRNSRQRTKAGGRRRTGGGTVLLPQGRSDSSVGPDGLQ</sequence>
<evidence type="ECO:0000256" key="1">
    <source>
        <dbReference type="SAM" id="MobiDB-lite"/>
    </source>
</evidence>
<proteinExistence type="predicted"/>
<gene>
    <name evidence="2" type="ORF">JRQ81_003560</name>
</gene>
<feature type="region of interest" description="Disordered" evidence="1">
    <location>
        <begin position="20"/>
        <end position="52"/>
    </location>
</feature>
<feature type="compositionally biased region" description="Basic residues" evidence="1">
    <location>
        <begin position="101"/>
        <end position="115"/>
    </location>
</feature>
<evidence type="ECO:0000313" key="3">
    <source>
        <dbReference type="Proteomes" id="UP001142489"/>
    </source>
</evidence>